<evidence type="ECO:0000256" key="2">
    <source>
        <dbReference type="ARBA" id="ARBA00023315"/>
    </source>
</evidence>
<protein>
    <submittedName>
        <fullName evidence="4">GNAT family N-acetyltransferase</fullName>
    </submittedName>
</protein>
<dbReference type="Pfam" id="PF00583">
    <property type="entry name" value="Acetyltransf_1"/>
    <property type="match status" value="1"/>
</dbReference>
<evidence type="ECO:0000259" key="3">
    <source>
        <dbReference type="PROSITE" id="PS51186"/>
    </source>
</evidence>
<dbReference type="InterPro" id="IPR000182">
    <property type="entry name" value="GNAT_dom"/>
</dbReference>
<name>A0A941D6H8_9MICO</name>
<accession>A0A941D6H8</accession>
<gene>
    <name evidence="4" type="ORF">KC207_06850</name>
</gene>
<sequence>MDSSVSPATTPEALVVAARLLHEFNTAYDDPSPGPEALAARLSALVAAGDTDVLVGGTQAVAVVRYRSSLWSEADEAYLAELWVDPSARRLGLGRALLRAALERARDRGCDLFDLATSEDDHEARALYESEGLHATEGPGGPTAYHYEIDL</sequence>
<dbReference type="CDD" id="cd04301">
    <property type="entry name" value="NAT_SF"/>
    <property type="match status" value="1"/>
</dbReference>
<organism evidence="4 5">
    <name type="scientific">Phycicoccus avicenniae</name>
    <dbReference type="NCBI Taxonomy" id="2828860"/>
    <lineage>
        <taxon>Bacteria</taxon>
        <taxon>Bacillati</taxon>
        <taxon>Actinomycetota</taxon>
        <taxon>Actinomycetes</taxon>
        <taxon>Micrococcales</taxon>
        <taxon>Intrasporangiaceae</taxon>
        <taxon>Phycicoccus</taxon>
    </lineage>
</organism>
<reference evidence="4" key="1">
    <citation type="submission" date="2021-04" db="EMBL/GenBank/DDBJ databases">
        <title>Phycicoccus avicenniae sp. nov., a novel endophytic actinomycetes isolated from branch of Avicennia mariana.</title>
        <authorList>
            <person name="Tuo L."/>
        </authorList>
    </citation>
    <scope>NUCLEOTIDE SEQUENCE</scope>
    <source>
        <strain evidence="4">BSK3Z-2</strain>
    </source>
</reference>
<keyword evidence="2" id="KW-0012">Acyltransferase</keyword>
<dbReference type="EMBL" id="JAGSNF010000008">
    <property type="protein sequence ID" value="MBR7743004.1"/>
    <property type="molecule type" value="Genomic_DNA"/>
</dbReference>
<dbReference type="Proteomes" id="UP000677016">
    <property type="component" value="Unassembled WGS sequence"/>
</dbReference>
<dbReference type="PANTHER" id="PTHR43877">
    <property type="entry name" value="AMINOALKYLPHOSPHONATE N-ACETYLTRANSFERASE-RELATED-RELATED"/>
    <property type="match status" value="1"/>
</dbReference>
<dbReference type="RefSeq" id="WP_211602259.1">
    <property type="nucleotide sequence ID" value="NZ_JAGSNF010000008.1"/>
</dbReference>
<evidence type="ECO:0000256" key="1">
    <source>
        <dbReference type="ARBA" id="ARBA00022679"/>
    </source>
</evidence>
<dbReference type="GO" id="GO:0016747">
    <property type="term" value="F:acyltransferase activity, transferring groups other than amino-acyl groups"/>
    <property type="evidence" value="ECO:0007669"/>
    <property type="project" value="InterPro"/>
</dbReference>
<evidence type="ECO:0000313" key="5">
    <source>
        <dbReference type="Proteomes" id="UP000677016"/>
    </source>
</evidence>
<keyword evidence="5" id="KW-1185">Reference proteome</keyword>
<dbReference type="SUPFAM" id="SSF55729">
    <property type="entry name" value="Acyl-CoA N-acyltransferases (Nat)"/>
    <property type="match status" value="1"/>
</dbReference>
<evidence type="ECO:0000313" key="4">
    <source>
        <dbReference type="EMBL" id="MBR7743004.1"/>
    </source>
</evidence>
<dbReference type="InterPro" id="IPR050832">
    <property type="entry name" value="Bact_Acetyltransf"/>
</dbReference>
<proteinExistence type="predicted"/>
<comment type="caution">
    <text evidence="4">The sequence shown here is derived from an EMBL/GenBank/DDBJ whole genome shotgun (WGS) entry which is preliminary data.</text>
</comment>
<dbReference type="InterPro" id="IPR016181">
    <property type="entry name" value="Acyl_CoA_acyltransferase"/>
</dbReference>
<dbReference type="PROSITE" id="PS51186">
    <property type="entry name" value="GNAT"/>
    <property type="match status" value="1"/>
</dbReference>
<dbReference type="AlphaFoldDB" id="A0A941D6H8"/>
<keyword evidence="1" id="KW-0808">Transferase</keyword>
<dbReference type="Gene3D" id="3.40.630.30">
    <property type="match status" value="1"/>
</dbReference>
<feature type="domain" description="N-acetyltransferase" evidence="3">
    <location>
        <begin position="3"/>
        <end position="151"/>
    </location>
</feature>